<dbReference type="KEGG" id="lcu:PL11_006910"/>
<dbReference type="PANTHER" id="PTHR30213">
    <property type="entry name" value="INNER MEMBRANE PROTEIN YHJD"/>
    <property type="match status" value="1"/>
</dbReference>
<name>A0A1S6QL92_9LACO</name>
<comment type="subcellular location">
    <subcellularLocation>
        <location evidence="1">Cell membrane</location>
        <topology evidence="1">Multi-pass membrane protein</topology>
    </subcellularLocation>
</comment>
<evidence type="ECO:0000256" key="1">
    <source>
        <dbReference type="ARBA" id="ARBA00004651"/>
    </source>
</evidence>
<dbReference type="PIRSF" id="PIRSF035875">
    <property type="entry name" value="RNase_BN"/>
    <property type="match status" value="1"/>
</dbReference>
<accession>A0A1S6QL92</accession>
<gene>
    <name evidence="8" type="ORF">PL11_006910</name>
</gene>
<evidence type="ECO:0000256" key="7">
    <source>
        <dbReference type="SAM" id="Phobius"/>
    </source>
</evidence>
<feature type="transmembrane region" description="Helical" evidence="7">
    <location>
        <begin position="234"/>
        <end position="257"/>
    </location>
</feature>
<dbReference type="InterPro" id="IPR017039">
    <property type="entry name" value="Virul_fac_BrkB"/>
</dbReference>
<feature type="transmembrane region" description="Helical" evidence="7">
    <location>
        <begin position="20"/>
        <end position="45"/>
    </location>
</feature>
<evidence type="ECO:0000256" key="4">
    <source>
        <dbReference type="ARBA" id="ARBA00022989"/>
    </source>
</evidence>
<sequence>MDFIKLFLEHYKTGSISDSAVVLAFYSLMAIFPIFFIAGSLLNILNIKATEIQAYLEPIFPDKVYSTLEPIIKSTLYGGGAGSFSIGLIVTVWSASKAIAAFQRTINRTYDVAENQSGISNRIMSFIWTLVLVMVVGAIMLFAVFGQMVIKWLQPIIKVSNSLIDFIGTIKMPVTFIAIWLLLTLMFYLVPMAKVKFKYVWVGGLLSSLGLLILAQGFSLYLEFFGKNITAYKTIGTFIILLFWLDFSALIMLVGGVMNATVQEFMAGPVQEQGDALAKAFKHAQHVTGQHRQKNKNRPPKKPKRKPSKVNPVKAKK</sequence>
<feature type="transmembrane region" description="Helical" evidence="7">
    <location>
        <begin position="170"/>
        <end position="190"/>
    </location>
</feature>
<reference evidence="8 9" key="1">
    <citation type="journal article" date="2015" name="Genome Announc.">
        <title>Genome Sequence of Lactobacillus curieae CCTCC M 2011381T, a Novel Producer of Gamma-aminobutyric Acid.</title>
        <authorList>
            <person name="Wang Y."/>
            <person name="Wang Y."/>
            <person name="Lang C."/>
            <person name="Wei D."/>
            <person name="Xu P."/>
            <person name="Xie J."/>
        </authorList>
    </citation>
    <scope>NUCLEOTIDE SEQUENCE [LARGE SCALE GENOMIC DNA]</scope>
    <source>
        <strain evidence="8 9">CCTCC M 2011381</strain>
    </source>
</reference>
<feature type="region of interest" description="Disordered" evidence="6">
    <location>
        <begin position="285"/>
        <end position="317"/>
    </location>
</feature>
<dbReference type="Pfam" id="PF03631">
    <property type="entry name" value="Virul_fac_BrkB"/>
    <property type="match status" value="1"/>
</dbReference>
<dbReference type="PANTHER" id="PTHR30213:SF0">
    <property type="entry name" value="UPF0761 MEMBRANE PROTEIN YIHY"/>
    <property type="match status" value="1"/>
</dbReference>
<protein>
    <submittedName>
        <fullName evidence="8">Ribonuclease BN</fullName>
    </submittedName>
</protein>
<keyword evidence="2" id="KW-1003">Cell membrane</keyword>
<keyword evidence="9" id="KW-1185">Reference proteome</keyword>
<keyword evidence="5 7" id="KW-0472">Membrane</keyword>
<evidence type="ECO:0000256" key="3">
    <source>
        <dbReference type="ARBA" id="ARBA00022692"/>
    </source>
</evidence>
<dbReference type="OrthoDB" id="9775903at2"/>
<keyword evidence="4 7" id="KW-1133">Transmembrane helix</keyword>
<dbReference type="NCBIfam" id="TIGR00765">
    <property type="entry name" value="yihY_not_rbn"/>
    <property type="match status" value="1"/>
</dbReference>
<evidence type="ECO:0000256" key="5">
    <source>
        <dbReference type="ARBA" id="ARBA00023136"/>
    </source>
</evidence>
<dbReference type="EMBL" id="CP018906">
    <property type="protein sequence ID" value="AQW22350.1"/>
    <property type="molecule type" value="Genomic_DNA"/>
</dbReference>
<dbReference type="GO" id="GO:0005886">
    <property type="term" value="C:plasma membrane"/>
    <property type="evidence" value="ECO:0007669"/>
    <property type="project" value="UniProtKB-SubCell"/>
</dbReference>
<proteinExistence type="predicted"/>
<evidence type="ECO:0000256" key="2">
    <source>
        <dbReference type="ARBA" id="ARBA00022475"/>
    </source>
</evidence>
<evidence type="ECO:0000313" key="9">
    <source>
        <dbReference type="Proteomes" id="UP000030361"/>
    </source>
</evidence>
<evidence type="ECO:0000256" key="6">
    <source>
        <dbReference type="SAM" id="MobiDB-lite"/>
    </source>
</evidence>
<organism evidence="8 9">
    <name type="scientific">Lentilactobacillus curieae</name>
    <dbReference type="NCBI Taxonomy" id="1138822"/>
    <lineage>
        <taxon>Bacteria</taxon>
        <taxon>Bacillati</taxon>
        <taxon>Bacillota</taxon>
        <taxon>Bacilli</taxon>
        <taxon>Lactobacillales</taxon>
        <taxon>Lactobacillaceae</taxon>
        <taxon>Lentilactobacillus</taxon>
    </lineage>
</organism>
<keyword evidence="3 7" id="KW-0812">Transmembrane</keyword>
<dbReference type="Proteomes" id="UP000030361">
    <property type="component" value="Chromosome"/>
</dbReference>
<feature type="transmembrane region" description="Helical" evidence="7">
    <location>
        <begin position="199"/>
        <end position="222"/>
    </location>
</feature>
<feature type="transmembrane region" description="Helical" evidence="7">
    <location>
        <begin position="126"/>
        <end position="150"/>
    </location>
</feature>
<evidence type="ECO:0000313" key="8">
    <source>
        <dbReference type="EMBL" id="AQW22350.1"/>
    </source>
</evidence>
<dbReference type="AlphaFoldDB" id="A0A1S6QL92"/>